<proteinExistence type="predicted"/>
<keyword evidence="5" id="KW-1185">Reference proteome</keyword>
<dbReference type="OrthoDB" id="7065491at2"/>
<dbReference type="HOGENOM" id="CLU_1183506_0_0_7"/>
<evidence type="ECO:0000259" key="3">
    <source>
        <dbReference type="Pfam" id="PF20712"/>
    </source>
</evidence>
<keyword evidence="2" id="KW-1133">Transmembrane helix</keyword>
<reference evidence="4 5" key="2">
    <citation type="submission" date="2012-02" db="EMBL/GenBank/DDBJ databases">
        <title>Improved High-Quality Draft sequence of Desulfobacter postgatei 2ac9.</title>
        <authorList>
            <consortium name="US DOE Joint Genome Institute"/>
            <person name="Lucas S."/>
            <person name="Han J."/>
            <person name="Lapidus A."/>
            <person name="Cheng J.-F."/>
            <person name="Goodwin L."/>
            <person name="Pitluck S."/>
            <person name="Peters L."/>
            <person name="Ovchinnikova G."/>
            <person name="Held B."/>
            <person name="Detter J.C."/>
            <person name="Han C."/>
            <person name="Tapia R."/>
            <person name="Land M."/>
            <person name="Hauser L."/>
            <person name="Kyrpides N."/>
            <person name="Ivanova N."/>
            <person name="Pagani I."/>
            <person name="Orellana R."/>
            <person name="Lovley D."/>
            <person name="Woyke T."/>
        </authorList>
    </citation>
    <scope>NUCLEOTIDE SEQUENCE [LARGE SCALE GENOMIC DNA]</scope>
    <source>
        <strain evidence="4 5">2ac9</strain>
    </source>
</reference>
<dbReference type="EMBL" id="CM001488">
    <property type="protein sequence ID" value="EIM62378.1"/>
    <property type="molecule type" value="Genomic_DNA"/>
</dbReference>
<keyword evidence="2" id="KW-0472">Membrane</keyword>
<name>I5AYR5_9BACT</name>
<dbReference type="eggNOG" id="ENOG503460J">
    <property type="taxonomic scope" value="Bacteria"/>
</dbReference>
<protein>
    <recommendedName>
        <fullName evidence="3">Cyanobacterial TRADD-N associated 2 transmembrane domain-containing protein</fullName>
    </recommendedName>
</protein>
<evidence type="ECO:0000313" key="5">
    <source>
        <dbReference type="Proteomes" id="UP000005778"/>
    </source>
</evidence>
<dbReference type="InterPro" id="IPR048567">
    <property type="entry name" value="CyanoTRADDas_TM"/>
</dbReference>
<feature type="transmembrane region" description="Helical" evidence="2">
    <location>
        <begin position="121"/>
        <end position="144"/>
    </location>
</feature>
<evidence type="ECO:0000256" key="2">
    <source>
        <dbReference type="SAM" id="Phobius"/>
    </source>
</evidence>
<feature type="transmembrane region" description="Helical" evidence="2">
    <location>
        <begin position="6"/>
        <end position="25"/>
    </location>
</feature>
<dbReference type="AlphaFoldDB" id="I5AYR5"/>
<gene>
    <name evidence="4" type="ORF">DespoDRAFT_00349</name>
</gene>
<organism evidence="4 5">
    <name type="scientific">Desulfobacter postgatei 2ac9</name>
    <dbReference type="NCBI Taxonomy" id="879212"/>
    <lineage>
        <taxon>Bacteria</taxon>
        <taxon>Pseudomonadati</taxon>
        <taxon>Thermodesulfobacteriota</taxon>
        <taxon>Desulfobacteria</taxon>
        <taxon>Desulfobacterales</taxon>
        <taxon>Desulfobacteraceae</taxon>
        <taxon>Desulfobacter</taxon>
    </lineage>
</organism>
<feature type="coiled-coil region" evidence="1">
    <location>
        <begin position="30"/>
        <end position="57"/>
    </location>
</feature>
<accession>I5AYR5</accession>
<evidence type="ECO:0000313" key="4">
    <source>
        <dbReference type="EMBL" id="EIM62378.1"/>
    </source>
</evidence>
<dbReference type="RefSeq" id="WP_004070913.1">
    <property type="nucleotide sequence ID" value="NZ_CM001488.1"/>
</dbReference>
<sequence length="234" mass="25497">MGIELIFTFASGIITAAIAVILNILNERFSRRKQQERKNIEDVLAAVEAKAEEAKAKVIASIAEKAPAGATPIDIAEKLASQFRIGGDVVINQITKEGSDFIQDLVTGYHHQALSQAKVQFWFSIMAATVGFGYILLVAASAGLDQLSSLVKILPGLVIDAVAALFFRQAEQTRQRATDLYDRLRKDSQMSMAQKLLASIEDKKIKSVAQAQIALHMAGLEQKEIDISKLTESP</sequence>
<keyword evidence="1" id="KW-0175">Coiled coil</keyword>
<dbReference type="Pfam" id="PF20712">
    <property type="entry name" value="CyanoTRADDas_TM"/>
    <property type="match status" value="1"/>
</dbReference>
<feature type="transmembrane region" description="Helical" evidence="2">
    <location>
        <begin position="150"/>
        <end position="167"/>
    </location>
</feature>
<dbReference type="Proteomes" id="UP000005778">
    <property type="component" value="Chromosome"/>
</dbReference>
<feature type="domain" description="Cyanobacterial TRADD-N associated 2 transmembrane" evidence="3">
    <location>
        <begin position="112"/>
        <end position="176"/>
    </location>
</feature>
<evidence type="ECO:0000256" key="1">
    <source>
        <dbReference type="SAM" id="Coils"/>
    </source>
</evidence>
<keyword evidence="2" id="KW-0812">Transmembrane</keyword>
<reference evidence="4 5" key="1">
    <citation type="submission" date="2011-09" db="EMBL/GenBank/DDBJ databases">
        <authorList>
            <consortium name="US DOE Joint Genome Institute (JGI-PGF)"/>
            <person name="Lucas S."/>
            <person name="Han J."/>
            <person name="Lapidus A."/>
            <person name="Cheng J.-F."/>
            <person name="Goodwin L."/>
            <person name="Pitluck S."/>
            <person name="Peters L."/>
            <person name="Land M.L."/>
            <person name="Hauser L."/>
            <person name="Orellana R."/>
            <person name="Lovley D."/>
            <person name="Woyke T.J."/>
        </authorList>
    </citation>
    <scope>NUCLEOTIDE SEQUENCE [LARGE SCALE GENOMIC DNA]</scope>
    <source>
        <strain evidence="4 5">2ac9</strain>
    </source>
</reference>